<dbReference type="Pfam" id="PF05686">
    <property type="entry name" value="Glyco_transf_90"/>
    <property type="match status" value="1"/>
</dbReference>
<feature type="domain" description="Glycosyl transferase CAP10" evidence="2">
    <location>
        <begin position="560"/>
        <end position="862"/>
    </location>
</feature>
<dbReference type="Proteomes" id="UP000829364">
    <property type="component" value="Chromosome 2"/>
</dbReference>
<dbReference type="AlphaFoldDB" id="A0A9Q8Q991"/>
<keyword evidence="1" id="KW-0472">Membrane</keyword>
<feature type="transmembrane region" description="Helical" evidence="1">
    <location>
        <begin position="137"/>
        <end position="158"/>
    </location>
</feature>
<dbReference type="SMART" id="SM00672">
    <property type="entry name" value="CAP10"/>
    <property type="match status" value="1"/>
</dbReference>
<dbReference type="OrthoDB" id="202415at2759"/>
<evidence type="ECO:0000313" key="4">
    <source>
        <dbReference type="Proteomes" id="UP000829364"/>
    </source>
</evidence>
<accession>A0A9Q8Q991</accession>
<feature type="transmembrane region" description="Helical" evidence="1">
    <location>
        <begin position="299"/>
        <end position="319"/>
    </location>
</feature>
<dbReference type="PANTHER" id="PTHR12203">
    <property type="entry name" value="KDEL LYS-ASP-GLU-LEU CONTAINING - RELATED"/>
    <property type="match status" value="1"/>
</dbReference>
<dbReference type="PANTHER" id="PTHR12203:SF61">
    <property type="entry name" value="CAPSULE PROTEIN"/>
    <property type="match status" value="1"/>
</dbReference>
<name>A0A9Q8Q991_9HYPO</name>
<proteinExistence type="predicted"/>
<feature type="transmembrane region" description="Helical" evidence="1">
    <location>
        <begin position="247"/>
        <end position="264"/>
    </location>
</feature>
<reference evidence="3" key="1">
    <citation type="submission" date="2021-11" db="EMBL/GenBank/DDBJ databases">
        <title>Purpureocillium_takamizusanense_genome.</title>
        <authorList>
            <person name="Nguyen N.-H."/>
        </authorList>
    </citation>
    <scope>NUCLEOTIDE SEQUENCE</scope>
    <source>
        <strain evidence="3">PT3</strain>
    </source>
</reference>
<keyword evidence="4" id="KW-1185">Reference proteome</keyword>
<dbReference type="InterPro" id="IPR051091">
    <property type="entry name" value="O-Glucosyltr/Glycosyltrsf_90"/>
</dbReference>
<dbReference type="GeneID" id="72063888"/>
<feature type="transmembrane region" description="Helical" evidence="1">
    <location>
        <begin position="270"/>
        <end position="287"/>
    </location>
</feature>
<protein>
    <recommendedName>
        <fullName evidence="2">Glycosyl transferase CAP10 domain-containing protein</fullName>
    </recommendedName>
</protein>
<evidence type="ECO:0000259" key="2">
    <source>
        <dbReference type="SMART" id="SM00672"/>
    </source>
</evidence>
<dbReference type="InterPro" id="IPR006598">
    <property type="entry name" value="CAP10"/>
</dbReference>
<evidence type="ECO:0000313" key="3">
    <source>
        <dbReference type="EMBL" id="UNI15390.1"/>
    </source>
</evidence>
<gene>
    <name evidence="3" type="ORF">JDV02_001927</name>
</gene>
<dbReference type="KEGG" id="ptkz:JDV02_001927"/>
<organism evidence="3 4">
    <name type="scientific">Purpureocillium takamizusanense</name>
    <dbReference type="NCBI Taxonomy" id="2060973"/>
    <lineage>
        <taxon>Eukaryota</taxon>
        <taxon>Fungi</taxon>
        <taxon>Dikarya</taxon>
        <taxon>Ascomycota</taxon>
        <taxon>Pezizomycotina</taxon>
        <taxon>Sordariomycetes</taxon>
        <taxon>Hypocreomycetidae</taxon>
        <taxon>Hypocreales</taxon>
        <taxon>Ophiocordycipitaceae</taxon>
        <taxon>Purpureocillium</taxon>
    </lineage>
</organism>
<evidence type="ECO:0000256" key="1">
    <source>
        <dbReference type="SAM" id="Phobius"/>
    </source>
</evidence>
<dbReference type="EMBL" id="CP086355">
    <property type="protein sequence ID" value="UNI15390.1"/>
    <property type="molecule type" value="Genomic_DNA"/>
</dbReference>
<feature type="transmembrane region" description="Helical" evidence="1">
    <location>
        <begin position="165"/>
        <end position="185"/>
    </location>
</feature>
<dbReference type="RefSeq" id="XP_047838871.1">
    <property type="nucleotide sequence ID" value="XM_047982901.1"/>
</dbReference>
<sequence>MDDTTSTNKHPLRDMDSRPVAAVAGAALLCGALAQRLAARDVELSSEVFAWAALPLLVKIFRQYGLTDGPHSKFAAKPSSPAPPCLSRTATLFALAVTVSACYRSEEHIVVLFPALTPLLLGQIQHSKLLDNTQKSLLSPLALPTSTFFAAVSCFVLLRSNGTGLVSLATCLVVLGLLYASYLALARSQTPGSTTVEVENGEPESCESFDDVDIEEVALPWALRIVPALVVALSIRTFVFQAPNGPWIQMVVVGLFKALSWLLIFKTTRFSPWCIATTIGTFSIAATRSPYIQISGLYAVSHVLLSILSLGQTICLLPWNAKKTRALWALALIPAWPFLANEYDIYISTRLLPGESHPVEELARAARAEFDAMLERQSRNYTAAATEYRRRYGMSPPPGFESWFNYATAHNSPIIDDFDMIHEAVAPFLKLSGKRVRQAMREAVVADSVNLWSCEFKGATGGTTCRNEHRKFDRHIGESLSLALGDVHVRGPIPDAQFLVNHLDEPRVMLPNASESTGHERIEAKHFGHQSAWDVLVGNCPQRQGEHLEGTGQKVLDTYGIPFVTDTQRDKDLCQHHRRRYGRLHGLLASPTSLTVLHGAVPVLSTGALSTMGDVLFPSPAYNESEFLYDESRDVAWDTKHNNLYWAGSTTGGYAVGTDGDLWKSFHRQRFVALAQGLDSRRGGGRHWYLREDRSSSSGADGLPIRRRVASSFLNSRLWDVSFTRIFQCDGRACGAQRSYFRARPWADKDAALRSRLAFDTDGNGISGRFGKLLASRSAPLKQTLLREWHDERLAAWVHYVPVSLGMGELPELVSWLTGSATGRARARAVAVEGREWAARALRAEDRAVYVYRLMLELARVQDPRREAM</sequence>
<keyword evidence="1" id="KW-0812">Transmembrane</keyword>
<keyword evidence="1" id="KW-1133">Transmembrane helix</keyword>